<proteinExistence type="predicted"/>
<evidence type="ECO:0000313" key="1">
    <source>
        <dbReference type="EMBL" id="GAH81738.1"/>
    </source>
</evidence>
<feature type="non-terminal residue" evidence="1">
    <location>
        <position position="1"/>
    </location>
</feature>
<organism evidence="1">
    <name type="scientific">marine sediment metagenome</name>
    <dbReference type="NCBI Taxonomy" id="412755"/>
    <lineage>
        <taxon>unclassified sequences</taxon>
        <taxon>metagenomes</taxon>
        <taxon>ecological metagenomes</taxon>
    </lineage>
</organism>
<dbReference type="EMBL" id="BARU01039495">
    <property type="protein sequence ID" value="GAH81738.1"/>
    <property type="molecule type" value="Genomic_DNA"/>
</dbReference>
<accession>X1KI47</accession>
<sequence>TYHWVESDSYHQWKNSVKTEDKYLPSHFGLGGSLSSSGHWERK</sequence>
<comment type="caution">
    <text evidence="1">The sequence shown here is derived from an EMBL/GenBank/DDBJ whole genome shotgun (WGS) entry which is preliminary data.</text>
</comment>
<protein>
    <submittedName>
        <fullName evidence="1">Uncharacterized protein</fullName>
    </submittedName>
</protein>
<dbReference type="AlphaFoldDB" id="X1KI47"/>
<name>X1KI47_9ZZZZ</name>
<reference evidence="1" key="1">
    <citation type="journal article" date="2014" name="Front. Microbiol.">
        <title>High frequency of phylogenetically diverse reductive dehalogenase-homologous genes in deep subseafloor sedimentary metagenomes.</title>
        <authorList>
            <person name="Kawai M."/>
            <person name="Futagami T."/>
            <person name="Toyoda A."/>
            <person name="Takaki Y."/>
            <person name="Nishi S."/>
            <person name="Hori S."/>
            <person name="Arai W."/>
            <person name="Tsubouchi T."/>
            <person name="Morono Y."/>
            <person name="Uchiyama I."/>
            <person name="Ito T."/>
            <person name="Fujiyama A."/>
            <person name="Inagaki F."/>
            <person name="Takami H."/>
        </authorList>
    </citation>
    <scope>NUCLEOTIDE SEQUENCE</scope>
    <source>
        <strain evidence="1">Expedition CK06-06</strain>
    </source>
</reference>
<gene>
    <name evidence="1" type="ORF">S03H2_61209</name>
</gene>